<evidence type="ECO:0000256" key="1">
    <source>
        <dbReference type="SAM" id="MobiDB-lite"/>
    </source>
</evidence>
<gene>
    <name evidence="2" type="primary">Mo00465</name>
    <name evidence="2" type="ORF">E5Q_00465</name>
</gene>
<dbReference type="HOGENOM" id="CLU_894529_0_0_1"/>
<evidence type="ECO:0000313" key="2">
    <source>
        <dbReference type="EMBL" id="GAA93819.1"/>
    </source>
</evidence>
<sequence length="311" mass="34073">MRLSWSTAQAPVASTSALHVDETASRMPSSPANGRRPQPIRSHTDSVKASASKSTSTASPRSKIAQTREWQKELDAFENMSIEEASAPVLLRRSTEPLKLSKRRLLAAPNTRQRDASSDGELVLDAIWESFLEDVMQTSSSPFDGAVDAPKRAERKKHRPPPLQLAARHVTFQDTAIPLTAPLPARSQWISSEDLHSRQYSHRNNSGSTSSVSSLAPSLAQSGYASTSSFLTSPSSEIWSRSSSASTMDSSIASPSASETWCASPIDTVSEESKHRLKPKRSFYIEEAEHEDDWQNQSATDQVLEVYGFAI</sequence>
<dbReference type="InParanoid" id="G7DTH2"/>
<protein>
    <submittedName>
        <fullName evidence="2">Uncharacterized protein</fullName>
    </submittedName>
</protein>
<comment type="caution">
    <text evidence="2">The sequence shown here is derived from an EMBL/GenBank/DDBJ whole genome shotgun (WGS) entry which is preliminary data.</text>
</comment>
<evidence type="ECO:0000313" key="3">
    <source>
        <dbReference type="Proteomes" id="UP000009131"/>
    </source>
</evidence>
<proteinExistence type="predicted"/>
<reference evidence="2 3" key="2">
    <citation type="journal article" date="2012" name="Open Biol.">
        <title>Characteristics of nucleosomes and linker DNA regions on the genome of the basidiomycete Mixia osmundae revealed by mono- and dinucleosome mapping.</title>
        <authorList>
            <person name="Nishida H."/>
            <person name="Kondo S."/>
            <person name="Matsumoto T."/>
            <person name="Suzuki Y."/>
            <person name="Yoshikawa H."/>
            <person name="Taylor T.D."/>
            <person name="Sugiyama J."/>
        </authorList>
    </citation>
    <scope>NUCLEOTIDE SEQUENCE [LARGE SCALE GENOMIC DNA]</scope>
    <source>
        <strain evidence="3">CBS 9802 / IAM 14324 / JCM 22182 / KY 12970</strain>
    </source>
</reference>
<feature type="compositionally biased region" description="Low complexity" evidence="1">
    <location>
        <begin position="47"/>
        <end position="63"/>
    </location>
</feature>
<dbReference type="AlphaFoldDB" id="G7DTH2"/>
<dbReference type="EMBL" id="BABT02000025">
    <property type="protein sequence ID" value="GAA93819.1"/>
    <property type="molecule type" value="Genomic_DNA"/>
</dbReference>
<dbReference type="RefSeq" id="XP_014571415.1">
    <property type="nucleotide sequence ID" value="XM_014715929.1"/>
</dbReference>
<dbReference type="Proteomes" id="UP000009131">
    <property type="component" value="Unassembled WGS sequence"/>
</dbReference>
<feature type="compositionally biased region" description="Polar residues" evidence="1">
    <location>
        <begin position="1"/>
        <end position="17"/>
    </location>
</feature>
<feature type="region of interest" description="Disordered" evidence="1">
    <location>
        <begin position="139"/>
        <end position="162"/>
    </location>
</feature>
<feature type="region of interest" description="Disordered" evidence="1">
    <location>
        <begin position="1"/>
        <end position="70"/>
    </location>
</feature>
<name>G7DTH2_MIXOS</name>
<accession>G7DTH2</accession>
<reference evidence="2 3" key="1">
    <citation type="journal article" date="2011" name="J. Gen. Appl. Microbiol.">
        <title>Draft genome sequencing of the enigmatic basidiomycete Mixia osmundae.</title>
        <authorList>
            <person name="Nishida H."/>
            <person name="Nagatsuka Y."/>
            <person name="Sugiyama J."/>
        </authorList>
    </citation>
    <scope>NUCLEOTIDE SEQUENCE [LARGE SCALE GENOMIC DNA]</scope>
    <source>
        <strain evidence="3">CBS 9802 / IAM 14324 / JCM 22182 / KY 12970</strain>
    </source>
</reference>
<keyword evidence="3" id="KW-1185">Reference proteome</keyword>
<organism evidence="2 3">
    <name type="scientific">Mixia osmundae (strain CBS 9802 / IAM 14324 / JCM 22182 / KY 12970)</name>
    <dbReference type="NCBI Taxonomy" id="764103"/>
    <lineage>
        <taxon>Eukaryota</taxon>
        <taxon>Fungi</taxon>
        <taxon>Dikarya</taxon>
        <taxon>Basidiomycota</taxon>
        <taxon>Pucciniomycotina</taxon>
        <taxon>Mixiomycetes</taxon>
        <taxon>Mixiales</taxon>
        <taxon>Mixiaceae</taxon>
        <taxon>Mixia</taxon>
    </lineage>
</organism>